<gene>
    <name evidence="2" type="ORF">NA57DRAFT_78720</name>
</gene>
<organism evidence="2 3">
    <name type="scientific">Rhizodiscina lignyota</name>
    <dbReference type="NCBI Taxonomy" id="1504668"/>
    <lineage>
        <taxon>Eukaryota</taxon>
        <taxon>Fungi</taxon>
        <taxon>Dikarya</taxon>
        <taxon>Ascomycota</taxon>
        <taxon>Pezizomycotina</taxon>
        <taxon>Dothideomycetes</taxon>
        <taxon>Pleosporomycetidae</taxon>
        <taxon>Aulographales</taxon>
        <taxon>Rhizodiscinaceae</taxon>
        <taxon>Rhizodiscina</taxon>
    </lineage>
</organism>
<dbReference type="EMBL" id="ML978130">
    <property type="protein sequence ID" value="KAF2095946.1"/>
    <property type="molecule type" value="Genomic_DNA"/>
</dbReference>
<feature type="region of interest" description="Disordered" evidence="1">
    <location>
        <begin position="214"/>
        <end position="241"/>
    </location>
</feature>
<feature type="region of interest" description="Disordered" evidence="1">
    <location>
        <begin position="1"/>
        <end position="40"/>
    </location>
</feature>
<name>A0A9P4I6A1_9PEZI</name>
<sequence length="389" mass="43854">MPRFRVTTKIRRVPPASPNTAPKTPKPRKPREEEEDPEYAETVAGVDCSFQVPDTHSFAFVRASKQLDEEIFDGDFDTAKKSSKQSSFKTQFIFLNRFDKQHSFFLGYIQTRYNLAVINFQKFHDKNISALQALYVEAVAEDAEGYKRFDARFRYIKAWKNSPEDLLTITPKQIEHFRKMMENLQKQIEDIIKNGGTLEVAKLKSQKHNLDNLLGSHKQAPKKSAPRKTPKSKGGRKAKNGMAKLADTIGYDHSKHGLWNQNIMWETTGTRDVEMEDARSMPKRQQADPSSAKVVIKPKASSKGNHMVRSKYVAEESDEEMGDAEPVPKRRPAGKSSAAKTSARPTASAKSRQVVPTITTFEGLMEGLAELSLVERADVLAIKVANLKI</sequence>
<protein>
    <submittedName>
        <fullName evidence="2">Uncharacterized protein</fullName>
    </submittedName>
</protein>
<dbReference type="AlphaFoldDB" id="A0A9P4I6A1"/>
<evidence type="ECO:0000313" key="2">
    <source>
        <dbReference type="EMBL" id="KAF2095946.1"/>
    </source>
</evidence>
<feature type="region of interest" description="Disordered" evidence="1">
    <location>
        <begin position="273"/>
        <end position="353"/>
    </location>
</feature>
<feature type="compositionally biased region" description="Polar residues" evidence="1">
    <location>
        <begin position="338"/>
        <end position="353"/>
    </location>
</feature>
<proteinExistence type="predicted"/>
<accession>A0A9P4I6A1</accession>
<dbReference type="Proteomes" id="UP000799772">
    <property type="component" value="Unassembled WGS sequence"/>
</dbReference>
<feature type="compositionally biased region" description="Basic residues" evidence="1">
    <location>
        <begin position="1"/>
        <end position="12"/>
    </location>
</feature>
<evidence type="ECO:0000313" key="3">
    <source>
        <dbReference type="Proteomes" id="UP000799772"/>
    </source>
</evidence>
<evidence type="ECO:0000256" key="1">
    <source>
        <dbReference type="SAM" id="MobiDB-lite"/>
    </source>
</evidence>
<feature type="compositionally biased region" description="Basic residues" evidence="1">
    <location>
        <begin position="219"/>
        <end position="239"/>
    </location>
</feature>
<reference evidence="2" key="1">
    <citation type="journal article" date="2020" name="Stud. Mycol.">
        <title>101 Dothideomycetes genomes: a test case for predicting lifestyles and emergence of pathogens.</title>
        <authorList>
            <person name="Haridas S."/>
            <person name="Albert R."/>
            <person name="Binder M."/>
            <person name="Bloem J."/>
            <person name="Labutti K."/>
            <person name="Salamov A."/>
            <person name="Andreopoulos B."/>
            <person name="Baker S."/>
            <person name="Barry K."/>
            <person name="Bills G."/>
            <person name="Bluhm B."/>
            <person name="Cannon C."/>
            <person name="Castanera R."/>
            <person name="Culley D."/>
            <person name="Daum C."/>
            <person name="Ezra D."/>
            <person name="Gonzalez J."/>
            <person name="Henrissat B."/>
            <person name="Kuo A."/>
            <person name="Liang C."/>
            <person name="Lipzen A."/>
            <person name="Lutzoni F."/>
            <person name="Magnuson J."/>
            <person name="Mondo S."/>
            <person name="Nolan M."/>
            <person name="Ohm R."/>
            <person name="Pangilinan J."/>
            <person name="Park H.-J."/>
            <person name="Ramirez L."/>
            <person name="Alfaro M."/>
            <person name="Sun H."/>
            <person name="Tritt A."/>
            <person name="Yoshinaga Y."/>
            <person name="Zwiers L.-H."/>
            <person name="Turgeon B."/>
            <person name="Goodwin S."/>
            <person name="Spatafora J."/>
            <person name="Crous P."/>
            <person name="Grigoriev I."/>
        </authorList>
    </citation>
    <scope>NUCLEOTIDE SEQUENCE</scope>
    <source>
        <strain evidence="2">CBS 133067</strain>
    </source>
</reference>
<keyword evidence="3" id="KW-1185">Reference proteome</keyword>
<comment type="caution">
    <text evidence="2">The sequence shown here is derived from an EMBL/GenBank/DDBJ whole genome shotgun (WGS) entry which is preliminary data.</text>
</comment>